<comment type="similarity">
    <text evidence="5 6">Belongs to the class I-like SAM-binding methyltransferase superfamily. C5-methyltransferase family.</text>
</comment>
<sequence>MEKLKVVDLFSGAGGLSAGFEQTGCFEVVAAVELDKYARMTYKRNHKRLKDDLFFKDIRDIKEAQIELLKETGVEVVIGGPPCQGFSNANRQKNSIISSNNQLVKDYIKVIEKLEPLIFVMENVNTMRSDKHKFFLSYSDKEELEDLNLVYTTEKIIIGDSSIVSEPFIKSLDEISKIDPFLIEEDVFSKIGSLLRQRSIDKVKTYLEKQGNFNYFDNLIQRWENLHQKYIGQYYIDEWDSLGNCLGEILLGEDNNNLLKHLSFIIETQKTLMKLKELLHHQIDFKIEDSEGNIVVNLKTYNVFEYVKEKFKSIGYRINEDEKYILNAANFGVPQFRKRLFIVGAKEQFLNENNQIIKLPDEIIINEESYYRIGDAIQDLEELDTSTDVNAPSISIRGSNVNVKTGINKYYNENNTYEIYNHVRTDTRENCVKTL</sequence>
<keyword evidence="4" id="KW-0680">Restriction system</keyword>
<dbReference type="GO" id="GO:0003677">
    <property type="term" value="F:DNA binding"/>
    <property type="evidence" value="ECO:0007669"/>
    <property type="project" value="TreeGrafter"/>
</dbReference>
<organism evidence="8 9">
    <name type="scientific">Halalkalibacter wakoensis JCM 9140</name>
    <dbReference type="NCBI Taxonomy" id="1236970"/>
    <lineage>
        <taxon>Bacteria</taxon>
        <taxon>Bacillati</taxon>
        <taxon>Bacillota</taxon>
        <taxon>Bacilli</taxon>
        <taxon>Bacillales</taxon>
        <taxon>Bacillaceae</taxon>
        <taxon>Halalkalibacter</taxon>
    </lineage>
</organism>
<dbReference type="STRING" id="1236970.JCM9140_4453"/>
<comment type="caution">
    <text evidence="8">The sequence shown here is derived from an EMBL/GenBank/DDBJ whole genome shotgun (WGS) entry which is preliminary data.</text>
</comment>
<dbReference type="RefSeq" id="WP_052002413.1">
    <property type="nucleotide sequence ID" value="NZ_BAUT01000091.1"/>
</dbReference>
<name>W4Q8C8_9BACI</name>
<keyword evidence="2 5" id="KW-0808">Transferase</keyword>
<evidence type="ECO:0000256" key="7">
    <source>
        <dbReference type="RuleBase" id="RU000417"/>
    </source>
</evidence>
<feature type="active site" evidence="5">
    <location>
        <position position="83"/>
    </location>
</feature>
<keyword evidence="3 5" id="KW-0949">S-adenosyl-L-methionine</keyword>
<dbReference type="GO" id="GO:0032259">
    <property type="term" value="P:methylation"/>
    <property type="evidence" value="ECO:0007669"/>
    <property type="project" value="UniProtKB-KW"/>
</dbReference>
<dbReference type="PANTHER" id="PTHR10629:SF52">
    <property type="entry name" value="DNA (CYTOSINE-5)-METHYLTRANSFERASE 1"/>
    <property type="match status" value="1"/>
</dbReference>
<dbReference type="SUPFAM" id="SSF53335">
    <property type="entry name" value="S-adenosyl-L-methionine-dependent methyltransferases"/>
    <property type="match status" value="2"/>
</dbReference>
<evidence type="ECO:0000256" key="2">
    <source>
        <dbReference type="ARBA" id="ARBA00022679"/>
    </source>
</evidence>
<evidence type="ECO:0000256" key="1">
    <source>
        <dbReference type="ARBA" id="ARBA00022603"/>
    </source>
</evidence>
<dbReference type="AlphaFoldDB" id="W4Q8C8"/>
<reference evidence="8" key="1">
    <citation type="journal article" date="2014" name="Genome Announc.">
        <title>Draft Genome Sequences of Three Alkaliphilic Bacillus Strains, Bacillus wakoensis JCM 9140T, Bacillus akibai JCM 9157T, and Bacillus hemicellulosilyticus JCM 9152T.</title>
        <authorList>
            <person name="Yuki M."/>
            <person name="Oshima K."/>
            <person name="Suda W."/>
            <person name="Oshida Y."/>
            <person name="Kitamura K."/>
            <person name="Iida T."/>
            <person name="Hattori M."/>
            <person name="Ohkuma M."/>
        </authorList>
    </citation>
    <scope>NUCLEOTIDE SEQUENCE [LARGE SCALE GENOMIC DNA]</scope>
    <source>
        <strain evidence="8">JCM 9140</strain>
    </source>
</reference>
<dbReference type="PANTHER" id="PTHR10629">
    <property type="entry name" value="CYTOSINE-SPECIFIC METHYLTRANSFERASE"/>
    <property type="match status" value="1"/>
</dbReference>
<dbReference type="NCBIfam" id="TIGR00675">
    <property type="entry name" value="dcm"/>
    <property type="match status" value="1"/>
</dbReference>
<evidence type="ECO:0000256" key="3">
    <source>
        <dbReference type="ARBA" id="ARBA00022691"/>
    </source>
</evidence>
<dbReference type="GO" id="GO:0009307">
    <property type="term" value="P:DNA restriction-modification system"/>
    <property type="evidence" value="ECO:0007669"/>
    <property type="project" value="UniProtKB-KW"/>
</dbReference>
<protein>
    <recommendedName>
        <fullName evidence="7">Cytosine-specific methyltransferase</fullName>
        <ecNumber evidence="7">2.1.1.37</ecNumber>
    </recommendedName>
</protein>
<dbReference type="InterPro" id="IPR018117">
    <property type="entry name" value="C5_DNA_meth_AS"/>
</dbReference>
<dbReference type="Pfam" id="PF00145">
    <property type="entry name" value="DNA_methylase"/>
    <property type="match status" value="2"/>
</dbReference>
<evidence type="ECO:0000313" key="8">
    <source>
        <dbReference type="EMBL" id="GAE28240.1"/>
    </source>
</evidence>
<accession>W4Q8C8</accession>
<dbReference type="REBASE" id="80343">
    <property type="entry name" value="M.Bwa9140ORF4452P"/>
</dbReference>
<evidence type="ECO:0000313" key="9">
    <source>
        <dbReference type="Proteomes" id="UP000018890"/>
    </source>
</evidence>
<dbReference type="GO" id="GO:0003886">
    <property type="term" value="F:DNA (cytosine-5-)-methyltransferase activity"/>
    <property type="evidence" value="ECO:0007669"/>
    <property type="project" value="UniProtKB-EC"/>
</dbReference>
<proteinExistence type="inferred from homology"/>
<dbReference type="Proteomes" id="UP000018890">
    <property type="component" value="Unassembled WGS sequence"/>
</dbReference>
<evidence type="ECO:0000256" key="6">
    <source>
        <dbReference type="RuleBase" id="RU000416"/>
    </source>
</evidence>
<dbReference type="PROSITE" id="PS51679">
    <property type="entry name" value="SAM_MT_C5"/>
    <property type="match status" value="1"/>
</dbReference>
<dbReference type="PROSITE" id="PS00094">
    <property type="entry name" value="C5_MTASE_1"/>
    <property type="match status" value="1"/>
</dbReference>
<dbReference type="InterPro" id="IPR050390">
    <property type="entry name" value="C5-Methyltransferase"/>
</dbReference>
<dbReference type="PRINTS" id="PR00105">
    <property type="entry name" value="C5METTRFRASE"/>
</dbReference>
<evidence type="ECO:0000256" key="4">
    <source>
        <dbReference type="ARBA" id="ARBA00022747"/>
    </source>
</evidence>
<dbReference type="EMBL" id="BAUT01000091">
    <property type="protein sequence ID" value="GAE28240.1"/>
    <property type="molecule type" value="Genomic_DNA"/>
</dbReference>
<dbReference type="EC" id="2.1.1.37" evidence="7"/>
<dbReference type="GO" id="GO:0044027">
    <property type="term" value="P:negative regulation of gene expression via chromosomal CpG island methylation"/>
    <property type="evidence" value="ECO:0007669"/>
    <property type="project" value="TreeGrafter"/>
</dbReference>
<dbReference type="InterPro" id="IPR029063">
    <property type="entry name" value="SAM-dependent_MTases_sf"/>
</dbReference>
<dbReference type="InterPro" id="IPR001525">
    <property type="entry name" value="C5_MeTfrase"/>
</dbReference>
<keyword evidence="1 5" id="KW-0489">Methyltransferase</keyword>
<evidence type="ECO:0000256" key="5">
    <source>
        <dbReference type="PROSITE-ProRule" id="PRU01016"/>
    </source>
</evidence>
<keyword evidence="9" id="KW-1185">Reference proteome</keyword>
<gene>
    <name evidence="8" type="ORF">JCM9140_4453</name>
</gene>
<dbReference type="Gene3D" id="3.40.50.150">
    <property type="entry name" value="Vaccinia Virus protein VP39"/>
    <property type="match status" value="2"/>
</dbReference>
<comment type="catalytic activity">
    <reaction evidence="7">
        <text>a 2'-deoxycytidine in DNA + S-adenosyl-L-methionine = a 5-methyl-2'-deoxycytidine in DNA + S-adenosyl-L-homocysteine + H(+)</text>
        <dbReference type="Rhea" id="RHEA:13681"/>
        <dbReference type="Rhea" id="RHEA-COMP:11369"/>
        <dbReference type="Rhea" id="RHEA-COMP:11370"/>
        <dbReference type="ChEBI" id="CHEBI:15378"/>
        <dbReference type="ChEBI" id="CHEBI:57856"/>
        <dbReference type="ChEBI" id="CHEBI:59789"/>
        <dbReference type="ChEBI" id="CHEBI:85452"/>
        <dbReference type="ChEBI" id="CHEBI:85454"/>
        <dbReference type="EC" id="2.1.1.37"/>
    </reaction>
</comment>